<accession>A0A0Y0A2K2</accession>
<gene>
    <name evidence="1" type="ORF">SEA_WEISS13_16</name>
</gene>
<dbReference type="Proteomes" id="UP000224265">
    <property type="component" value="Segment"/>
</dbReference>
<organism evidence="1 2">
    <name type="scientific">Mycobacterium phage Weiss13</name>
    <dbReference type="NCBI Taxonomy" id="1784843"/>
    <lineage>
        <taxon>Viruses</taxon>
        <taxon>Duplodnaviria</taxon>
        <taxon>Heunggongvirae</taxon>
        <taxon>Uroviricota</taxon>
        <taxon>Caudoviricetes</taxon>
        <taxon>Papyrusvirus</taxon>
        <taxon>Papyrusvirus send513</taxon>
    </lineage>
</organism>
<dbReference type="EMBL" id="KT591076">
    <property type="protein sequence ID" value="AMB17230.1"/>
    <property type="molecule type" value="Genomic_DNA"/>
</dbReference>
<sequence>MNTALLESDLKMLRDNPSLRSLLTRLPFGGEDTAGGYGTEGDIVYTTNDNVDLNALWAEAQQALTIWNQGRNKLVSLLTYQVTKEIEEVPQVGEATFEEASEFGEPEGERLKLGYFQLGFDFKDYDRATRFTWKALRDMDARQVRAVNNAMLQADERLVFRKVMEAIFDNRNRETDIRNNPYPVYPLYNGDGTVPPSYGDNTFDGTHDHYLVSGNTLIDSGDLEDAYEHLFHHGYSIENGTQIICLMNRRQIKEVRKFRMGQVNNNGVEANYDFVPSRNQPAQFLDGPLGLIGTLPPDWWQGLRVSGSYDDILIIEQPFIPDNYFLMFGAGGAGNLQNLVGFREHKNPVYRGLRILPGRDAGYPLIESYYTRAFGTGIRQRGGAVVVQIKQDGEYEPPEQYTRGLDLIA</sequence>
<name>A0A0Y0A2K2_9CAUD</name>
<evidence type="ECO:0000313" key="2">
    <source>
        <dbReference type="Proteomes" id="UP000224265"/>
    </source>
</evidence>
<protein>
    <submittedName>
        <fullName evidence="1">Major capsid protein</fullName>
    </submittedName>
</protein>
<reference evidence="1 2" key="1">
    <citation type="submission" date="2015-08" db="EMBL/GenBank/DDBJ databases">
        <authorList>
            <person name="Adams C.A."/>
            <person name="Ardeshna N.S."/>
            <person name="Badithe A.V."/>
            <person name="Badrani J.H."/>
            <person name="Birkholz E.A."/>
            <person name="Butler M."/>
            <person name="Chu A."/>
            <person name="Farmer C.N."/>
            <person name="Frischer G.M."/>
            <person name="Hsieh L.Y."/>
            <person name="Jackson K.B."/>
            <person name="Kagy D.N."/>
            <person name="Kendall J.C."/>
            <person name="Lin C.Y."/>
            <person name="Morgan M.N."/>
            <person name="Nachnani R."/>
            <person name="Nadeau S.M."/>
            <person name="Parikh M."/>
            <person name="Perez M.V."/>
            <person name="Peters C.E."/>
            <person name="Pogliano J."/>
            <person name="Popescu N.I."/>
            <person name="Shiao R."/>
            <person name="Song C.L."/>
            <person name="Ting J.M."/>
            <person name="Udani D.R."/>
            <person name="Waller L.B."/>
            <person name="Wang A.Y."/>
            <person name="Wu C.E."/>
            <person name="Yang A.B."/>
            <person name="Yao J."/>
            <person name="Zhang B.H."/>
            <person name="Anders K.R."/>
            <person name="Bradley K.W."/>
            <person name="Asai D.J."/>
            <person name="Bowman C.A."/>
            <person name="Russell D.A."/>
            <person name="Pope W.H."/>
            <person name="Jacobs-Sera D."/>
            <person name="Hendrix R.W."/>
            <person name="Hatfull G.F."/>
        </authorList>
    </citation>
    <scope>NUCLEOTIDE SEQUENCE [LARGE SCALE GENOMIC DNA]</scope>
</reference>
<proteinExistence type="predicted"/>
<evidence type="ECO:0000313" key="1">
    <source>
        <dbReference type="EMBL" id="AMB17230.1"/>
    </source>
</evidence>